<dbReference type="GO" id="GO:0004519">
    <property type="term" value="F:endonuclease activity"/>
    <property type="evidence" value="ECO:0007669"/>
    <property type="project" value="UniProtKB-KW"/>
</dbReference>
<keyword evidence="2" id="KW-1185">Reference proteome</keyword>
<evidence type="ECO:0000313" key="2">
    <source>
        <dbReference type="Proteomes" id="UP000762676"/>
    </source>
</evidence>
<dbReference type="AlphaFoldDB" id="A0AAV4EZT4"/>
<accession>A0AAV4EZT4</accession>
<organism evidence="1 2">
    <name type="scientific">Elysia marginata</name>
    <dbReference type="NCBI Taxonomy" id="1093978"/>
    <lineage>
        <taxon>Eukaryota</taxon>
        <taxon>Metazoa</taxon>
        <taxon>Spiralia</taxon>
        <taxon>Lophotrochozoa</taxon>
        <taxon>Mollusca</taxon>
        <taxon>Gastropoda</taxon>
        <taxon>Heterobranchia</taxon>
        <taxon>Euthyneura</taxon>
        <taxon>Panpulmonata</taxon>
        <taxon>Sacoglossa</taxon>
        <taxon>Placobranchoidea</taxon>
        <taxon>Plakobranchidae</taxon>
        <taxon>Elysia</taxon>
    </lineage>
</organism>
<keyword evidence="1" id="KW-0378">Hydrolase</keyword>
<dbReference type="EMBL" id="BMAT01000437">
    <property type="protein sequence ID" value="GFR66286.1"/>
    <property type="molecule type" value="Genomic_DNA"/>
</dbReference>
<proteinExistence type="predicted"/>
<gene>
    <name evidence="1" type="ORF">ElyMa_000224900</name>
</gene>
<sequence length="114" mass="13802">MMKRKLRYVGHVIRVSSEHLLQLALEGRIEVRRGRGRPKRSWTDDIKQWTHYRTNGEIKRKAESKEEWRVMVANFRTEEGTEYIKEMTLRSQIVFKLQKVTLYRQIFSAAHNHF</sequence>
<name>A0AAV4EZT4_9GAST</name>
<keyword evidence="1" id="KW-0540">Nuclease</keyword>
<dbReference type="Proteomes" id="UP000762676">
    <property type="component" value="Unassembled WGS sequence"/>
</dbReference>
<keyword evidence="1" id="KW-0255">Endonuclease</keyword>
<comment type="caution">
    <text evidence="1">The sequence shown here is derived from an EMBL/GenBank/DDBJ whole genome shotgun (WGS) entry which is preliminary data.</text>
</comment>
<protein>
    <submittedName>
        <fullName evidence="1">Endonuclease-reverse transcriptase</fullName>
    </submittedName>
</protein>
<evidence type="ECO:0000313" key="1">
    <source>
        <dbReference type="EMBL" id="GFR66286.1"/>
    </source>
</evidence>
<reference evidence="1 2" key="1">
    <citation type="journal article" date="2021" name="Elife">
        <title>Chloroplast acquisition without the gene transfer in kleptoplastic sea slugs, Plakobranchus ocellatus.</title>
        <authorList>
            <person name="Maeda T."/>
            <person name="Takahashi S."/>
            <person name="Yoshida T."/>
            <person name="Shimamura S."/>
            <person name="Takaki Y."/>
            <person name="Nagai Y."/>
            <person name="Toyoda A."/>
            <person name="Suzuki Y."/>
            <person name="Arimoto A."/>
            <person name="Ishii H."/>
            <person name="Satoh N."/>
            <person name="Nishiyama T."/>
            <person name="Hasebe M."/>
            <person name="Maruyama T."/>
            <person name="Minagawa J."/>
            <person name="Obokata J."/>
            <person name="Shigenobu S."/>
        </authorList>
    </citation>
    <scope>NUCLEOTIDE SEQUENCE [LARGE SCALE GENOMIC DNA]</scope>
</reference>